<sequence length="181" mass="18656">MDEITVLSGDRVRDAAPELAGLLVDAVDDGASVGFLAPLPAADAAGWWRDLAPAVDGGRVTVWAARRAGRLTGTVQLHRTAAANGRHRGEIAKLIVHRSARGRGLGGALLAAAEREAARAGMSLLILDTQTGSAAESLYRGKGWTPVGVVPGYAADPAGEPRSTTFFHKRLLPPASPAAPA</sequence>
<feature type="domain" description="N-acetyltransferase" evidence="3">
    <location>
        <begin position="10"/>
        <end position="173"/>
    </location>
</feature>
<dbReference type="InterPro" id="IPR000182">
    <property type="entry name" value="GNAT_dom"/>
</dbReference>
<accession>A0ABN2PI65</accession>
<evidence type="ECO:0000256" key="2">
    <source>
        <dbReference type="ARBA" id="ARBA00023315"/>
    </source>
</evidence>
<evidence type="ECO:0000259" key="3">
    <source>
        <dbReference type="PROSITE" id="PS51186"/>
    </source>
</evidence>
<dbReference type="RefSeq" id="WP_344262898.1">
    <property type="nucleotide sequence ID" value="NZ_BAAAMJ010000032.1"/>
</dbReference>
<dbReference type="Proteomes" id="UP001501303">
    <property type="component" value="Unassembled WGS sequence"/>
</dbReference>
<evidence type="ECO:0000313" key="5">
    <source>
        <dbReference type="Proteomes" id="UP001501303"/>
    </source>
</evidence>
<dbReference type="PANTHER" id="PTHR43877">
    <property type="entry name" value="AMINOALKYLPHOSPHONATE N-ACETYLTRANSFERASE-RELATED-RELATED"/>
    <property type="match status" value="1"/>
</dbReference>
<dbReference type="SUPFAM" id="SSF55729">
    <property type="entry name" value="Acyl-CoA N-acyltransferases (Nat)"/>
    <property type="match status" value="1"/>
</dbReference>
<keyword evidence="1" id="KW-0808">Transferase</keyword>
<protein>
    <submittedName>
        <fullName evidence="4">GNAT family N-acetyltransferase</fullName>
    </submittedName>
</protein>
<dbReference type="EMBL" id="BAAAMJ010000032">
    <property type="protein sequence ID" value="GAA1921026.1"/>
    <property type="molecule type" value="Genomic_DNA"/>
</dbReference>
<organism evidence="4 5">
    <name type="scientific">Streptomyces sodiiphilus</name>
    <dbReference type="NCBI Taxonomy" id="226217"/>
    <lineage>
        <taxon>Bacteria</taxon>
        <taxon>Bacillati</taxon>
        <taxon>Actinomycetota</taxon>
        <taxon>Actinomycetes</taxon>
        <taxon>Kitasatosporales</taxon>
        <taxon>Streptomycetaceae</taxon>
        <taxon>Streptomyces</taxon>
    </lineage>
</organism>
<dbReference type="PANTHER" id="PTHR43877:SF2">
    <property type="entry name" value="AMINOALKYLPHOSPHONATE N-ACETYLTRANSFERASE-RELATED"/>
    <property type="match status" value="1"/>
</dbReference>
<keyword evidence="2" id="KW-0012">Acyltransferase</keyword>
<dbReference type="InterPro" id="IPR050832">
    <property type="entry name" value="Bact_Acetyltransf"/>
</dbReference>
<evidence type="ECO:0000256" key="1">
    <source>
        <dbReference type="ARBA" id="ARBA00022679"/>
    </source>
</evidence>
<evidence type="ECO:0000313" key="4">
    <source>
        <dbReference type="EMBL" id="GAA1921026.1"/>
    </source>
</evidence>
<name>A0ABN2PI65_9ACTN</name>
<comment type="caution">
    <text evidence="4">The sequence shown here is derived from an EMBL/GenBank/DDBJ whole genome shotgun (WGS) entry which is preliminary data.</text>
</comment>
<gene>
    <name evidence="4" type="ORF">GCM10009716_32040</name>
</gene>
<dbReference type="Gene3D" id="3.40.630.30">
    <property type="match status" value="1"/>
</dbReference>
<reference evidence="4 5" key="1">
    <citation type="journal article" date="2019" name="Int. J. Syst. Evol. Microbiol.">
        <title>The Global Catalogue of Microorganisms (GCM) 10K type strain sequencing project: providing services to taxonomists for standard genome sequencing and annotation.</title>
        <authorList>
            <consortium name="The Broad Institute Genomics Platform"/>
            <consortium name="The Broad Institute Genome Sequencing Center for Infectious Disease"/>
            <person name="Wu L."/>
            <person name="Ma J."/>
        </authorList>
    </citation>
    <scope>NUCLEOTIDE SEQUENCE [LARGE SCALE GENOMIC DNA]</scope>
    <source>
        <strain evidence="4 5">JCM 13581</strain>
    </source>
</reference>
<dbReference type="PROSITE" id="PS51186">
    <property type="entry name" value="GNAT"/>
    <property type="match status" value="1"/>
</dbReference>
<keyword evidence="5" id="KW-1185">Reference proteome</keyword>
<dbReference type="InterPro" id="IPR016181">
    <property type="entry name" value="Acyl_CoA_acyltransferase"/>
</dbReference>
<proteinExistence type="predicted"/>
<dbReference type="Pfam" id="PF00583">
    <property type="entry name" value="Acetyltransf_1"/>
    <property type="match status" value="1"/>
</dbReference>